<organism evidence="1 2">
    <name type="scientific">Pleurotus cornucopiae</name>
    <name type="common">Cornucopia mushroom</name>
    <dbReference type="NCBI Taxonomy" id="5321"/>
    <lineage>
        <taxon>Eukaryota</taxon>
        <taxon>Fungi</taxon>
        <taxon>Dikarya</taxon>
        <taxon>Basidiomycota</taxon>
        <taxon>Agaricomycotina</taxon>
        <taxon>Agaricomycetes</taxon>
        <taxon>Agaricomycetidae</taxon>
        <taxon>Agaricales</taxon>
        <taxon>Pleurotineae</taxon>
        <taxon>Pleurotaceae</taxon>
        <taxon>Pleurotus</taxon>
    </lineage>
</organism>
<name>A0ACB7J9Q8_PLECO</name>
<sequence length="879" mass="89292">MQLSVVQLLSVLVALAACPSTVDAAHSSLERSFARRSLTKKAINLDLNLPKVVSSILGNDEDDDEPSPPRISSPSSLPDVTAILPPTSVEPTTSLTSSSTPSSSVSISSVSSSSVVSSSASLSTPSVSPSISSVSSSSVSSSTSSQEPSSSLSSASLTSSSSISTSSSIEPSTTRGGGILDPITSGLGGITSVIGDVTSILLPPPPVSTSSSVQPSSSSEVESTPSTPPTSASESSTTAVSEAESTSSATPTTTRGGGILDPITSALGGVTSVIGDVTSILLPAPPSSSASSAPSSAVEDPDTPSASSSAVITSAPEPEPTSSRSGGIIDTLTSVIGGGISSILDPPPPSSSRSSSVPLITDPPTITSSAVEDPISSSPSSQPGGILTSILTSIISEVSSAIGGGESSPPITSFPPITTSVPPTSEPQGPETSVPPTSEPPIPDTSLPPTTVFPPQTSVPPTSVPPVPDTSAPPTTVSDGGATATSVIISFPSGNATTGALPTSLPDQTVSDVVTSISIDSELSGILTQTALVFASLSTSTELPTLTDPDQATTTVTPVQQSAQADVAPTAAPLPTGMPARIYPRNGTDPTTEDLGDYSLISILFTPELNWEFVATNPLSPSQIFGYFPVILQTALVLPPDQVKTWVLQVYASSDYKGPRDASKLRTMWLGYIPRDEVDNLAAQIKAPQSKFYTGIADPVAKDLARRVDSGFAINSVSQTDPGTGGGLGGPGNASSSSASSSDKARQDAIIGVVSTLGAIALIVLAYLVYRSIKRRNELKHRRLSDVPAEDMAGYRPDGRDFDQDSVGGARRRSFYFAEDSLRGYQDQRIDDGGMSAAAGQGYGYGGAAVAGPSQMTQRRQVMPAAISAPILRENTMNW</sequence>
<keyword evidence="2" id="KW-1185">Reference proteome</keyword>
<gene>
    <name evidence="1" type="ORF">CCMSSC00406_0004209</name>
</gene>
<dbReference type="Proteomes" id="UP000824881">
    <property type="component" value="Unassembled WGS sequence"/>
</dbReference>
<proteinExistence type="predicted"/>
<dbReference type="EMBL" id="WQMT02000001">
    <property type="protein sequence ID" value="KAG9227252.1"/>
    <property type="molecule type" value="Genomic_DNA"/>
</dbReference>
<accession>A0ACB7J9Q8</accession>
<evidence type="ECO:0000313" key="1">
    <source>
        <dbReference type="EMBL" id="KAG9227252.1"/>
    </source>
</evidence>
<reference evidence="1 2" key="1">
    <citation type="journal article" date="2021" name="Appl. Environ. Microbiol.">
        <title>Genetic linkage and physical mapping for an oyster mushroom Pleurotus cornucopiae and QTL analysis for the trait cap color.</title>
        <authorList>
            <person name="Zhang Y."/>
            <person name="Gao W."/>
            <person name="Sonnenberg A."/>
            <person name="Chen Q."/>
            <person name="Zhang J."/>
            <person name="Huang C."/>
        </authorList>
    </citation>
    <scope>NUCLEOTIDE SEQUENCE [LARGE SCALE GENOMIC DNA]</scope>
    <source>
        <strain evidence="1">CCMSSC00406</strain>
    </source>
</reference>
<comment type="caution">
    <text evidence="1">The sequence shown here is derived from an EMBL/GenBank/DDBJ whole genome shotgun (WGS) entry which is preliminary data.</text>
</comment>
<protein>
    <submittedName>
        <fullName evidence="1">Uncharacterized protein</fullName>
    </submittedName>
</protein>
<evidence type="ECO:0000313" key="2">
    <source>
        <dbReference type="Proteomes" id="UP000824881"/>
    </source>
</evidence>